<dbReference type="EMBL" id="JAPMOU010000010">
    <property type="protein sequence ID" value="MDE1462268.1"/>
    <property type="molecule type" value="Genomic_DNA"/>
</dbReference>
<evidence type="ECO:0000259" key="7">
    <source>
        <dbReference type="Pfam" id="PF04138"/>
    </source>
</evidence>
<gene>
    <name evidence="8" type="ORF">ORQ98_09805</name>
</gene>
<evidence type="ECO:0000313" key="9">
    <source>
        <dbReference type="Proteomes" id="UP001528823"/>
    </source>
</evidence>
<dbReference type="InterPro" id="IPR007267">
    <property type="entry name" value="GtrA_DPMS_TM"/>
</dbReference>
<feature type="transmembrane region" description="Helical" evidence="6">
    <location>
        <begin position="12"/>
        <end position="36"/>
    </location>
</feature>
<feature type="domain" description="GtrA/DPMS transmembrane" evidence="7">
    <location>
        <begin position="15"/>
        <end position="125"/>
    </location>
</feature>
<dbReference type="Pfam" id="PF04138">
    <property type="entry name" value="GtrA_DPMS_TM"/>
    <property type="match status" value="1"/>
</dbReference>
<dbReference type="InterPro" id="IPR051401">
    <property type="entry name" value="GtrA_CellWall_Glycosyl"/>
</dbReference>
<proteinExistence type="inferred from homology"/>
<evidence type="ECO:0000256" key="5">
    <source>
        <dbReference type="ARBA" id="ARBA00023136"/>
    </source>
</evidence>
<feature type="transmembrane region" description="Helical" evidence="6">
    <location>
        <begin position="73"/>
        <end position="91"/>
    </location>
</feature>
<keyword evidence="9" id="KW-1185">Reference proteome</keyword>
<feature type="transmembrane region" description="Helical" evidence="6">
    <location>
        <begin position="42"/>
        <end position="61"/>
    </location>
</feature>
<name>A0ABT5U9X1_9GAMM</name>
<evidence type="ECO:0000256" key="1">
    <source>
        <dbReference type="ARBA" id="ARBA00004141"/>
    </source>
</evidence>
<comment type="caution">
    <text evidence="8">The sequence shown here is derived from an EMBL/GenBank/DDBJ whole genome shotgun (WGS) entry which is preliminary data.</text>
</comment>
<evidence type="ECO:0000256" key="2">
    <source>
        <dbReference type="ARBA" id="ARBA00009399"/>
    </source>
</evidence>
<dbReference type="Proteomes" id="UP001528823">
    <property type="component" value="Unassembled WGS sequence"/>
</dbReference>
<evidence type="ECO:0000256" key="4">
    <source>
        <dbReference type="ARBA" id="ARBA00022989"/>
    </source>
</evidence>
<evidence type="ECO:0000313" key="8">
    <source>
        <dbReference type="EMBL" id="MDE1462268.1"/>
    </source>
</evidence>
<feature type="transmembrane region" description="Helical" evidence="6">
    <location>
        <begin position="103"/>
        <end position="124"/>
    </location>
</feature>
<dbReference type="PANTHER" id="PTHR38459">
    <property type="entry name" value="PROPHAGE BACTOPRENOL-LINKED GLUCOSE TRANSLOCASE HOMOLOG"/>
    <property type="match status" value="1"/>
</dbReference>
<comment type="subcellular location">
    <subcellularLocation>
        <location evidence="1">Membrane</location>
        <topology evidence="1">Multi-pass membrane protein</topology>
    </subcellularLocation>
</comment>
<keyword evidence="4 6" id="KW-1133">Transmembrane helix</keyword>
<organism evidence="8 9">
    <name type="scientific">Spartinivicinus poritis</name>
    <dbReference type="NCBI Taxonomy" id="2994640"/>
    <lineage>
        <taxon>Bacteria</taxon>
        <taxon>Pseudomonadati</taxon>
        <taxon>Pseudomonadota</taxon>
        <taxon>Gammaproteobacteria</taxon>
        <taxon>Oceanospirillales</taxon>
        <taxon>Zooshikellaceae</taxon>
        <taxon>Spartinivicinus</taxon>
    </lineage>
</organism>
<accession>A0ABT5U9X1</accession>
<keyword evidence="5 6" id="KW-0472">Membrane</keyword>
<evidence type="ECO:0000256" key="3">
    <source>
        <dbReference type="ARBA" id="ARBA00022692"/>
    </source>
</evidence>
<comment type="similarity">
    <text evidence="2">Belongs to the GtrA family.</text>
</comment>
<evidence type="ECO:0000256" key="6">
    <source>
        <dbReference type="SAM" id="Phobius"/>
    </source>
</evidence>
<sequence length="126" mass="14111">MLFDSVKYSKELIVFGLVGLLNTFGYFVLFIILTLLIEVPPIYSGVISYLIAVLISYKLHASLTFKGKRSERTPARFVVTNIIMLVLISLVNQSAGLEEHPVMAALIVCILIPLVSYILLKFWAFS</sequence>
<reference evidence="8 9" key="1">
    <citation type="submission" date="2022-11" db="EMBL/GenBank/DDBJ databases">
        <title>Spartinivicinus poritis sp. nov., isolated from scleractinian coral Porites lutea.</title>
        <authorList>
            <person name="Zhang G."/>
            <person name="Cai L."/>
            <person name="Wei Q."/>
        </authorList>
    </citation>
    <scope>NUCLEOTIDE SEQUENCE [LARGE SCALE GENOMIC DNA]</scope>
    <source>
        <strain evidence="8 9">A2-2</strain>
    </source>
</reference>
<dbReference type="RefSeq" id="WP_274688625.1">
    <property type="nucleotide sequence ID" value="NZ_JAPMOU010000010.1"/>
</dbReference>
<keyword evidence="3 6" id="KW-0812">Transmembrane</keyword>
<protein>
    <submittedName>
        <fullName evidence="8">GtrA family protein</fullName>
    </submittedName>
</protein>
<dbReference type="PANTHER" id="PTHR38459:SF1">
    <property type="entry name" value="PROPHAGE BACTOPRENOL-LINKED GLUCOSE TRANSLOCASE HOMOLOG"/>
    <property type="match status" value="1"/>
</dbReference>